<gene>
    <name evidence="6" type="ORF">SAMN05444278_10424</name>
</gene>
<dbReference type="Pfam" id="PF22780">
    <property type="entry name" value="HI0933_like_1st"/>
    <property type="match status" value="1"/>
</dbReference>
<evidence type="ECO:0000256" key="1">
    <source>
        <dbReference type="ARBA" id="ARBA00001974"/>
    </source>
</evidence>
<evidence type="ECO:0000256" key="2">
    <source>
        <dbReference type="ARBA" id="ARBA00022630"/>
    </source>
</evidence>
<protein>
    <recommendedName>
        <fullName evidence="8">Flavoprotein, HI0933 family</fullName>
    </recommendedName>
</protein>
<dbReference type="Gene3D" id="3.50.50.60">
    <property type="entry name" value="FAD/NAD(P)-binding domain"/>
    <property type="match status" value="1"/>
</dbReference>
<organism evidence="6 7">
    <name type="scientific">Psychroflexus salarius</name>
    <dbReference type="NCBI Taxonomy" id="1155689"/>
    <lineage>
        <taxon>Bacteria</taxon>
        <taxon>Pseudomonadati</taxon>
        <taxon>Bacteroidota</taxon>
        <taxon>Flavobacteriia</taxon>
        <taxon>Flavobacteriales</taxon>
        <taxon>Flavobacteriaceae</taxon>
        <taxon>Psychroflexus</taxon>
    </lineage>
</organism>
<reference evidence="6 7" key="1">
    <citation type="submission" date="2016-11" db="EMBL/GenBank/DDBJ databases">
        <authorList>
            <person name="Jaros S."/>
            <person name="Januszkiewicz K."/>
            <person name="Wedrychowicz H."/>
        </authorList>
    </citation>
    <scope>NUCLEOTIDE SEQUENCE [LARGE SCALE GENOMIC DNA]</scope>
    <source>
        <strain evidence="6 7">DSM 25661</strain>
    </source>
</reference>
<dbReference type="Gene3D" id="1.10.8.260">
    <property type="entry name" value="HI0933 insert domain-like"/>
    <property type="match status" value="1"/>
</dbReference>
<keyword evidence="2" id="KW-0285">Flavoprotein</keyword>
<accession>A0A1M4VEU0</accession>
<dbReference type="InterPro" id="IPR023166">
    <property type="entry name" value="BaiN-like_dom_sf"/>
</dbReference>
<evidence type="ECO:0000259" key="5">
    <source>
        <dbReference type="Pfam" id="PF22780"/>
    </source>
</evidence>
<dbReference type="Gene3D" id="2.40.30.10">
    <property type="entry name" value="Translation factors"/>
    <property type="match status" value="1"/>
</dbReference>
<dbReference type="STRING" id="1155689.SAMN05444278_10424"/>
<proteinExistence type="predicted"/>
<evidence type="ECO:0000313" key="7">
    <source>
        <dbReference type="Proteomes" id="UP000184462"/>
    </source>
</evidence>
<dbReference type="PANTHER" id="PTHR42887">
    <property type="entry name" value="OS12G0638800 PROTEIN"/>
    <property type="match status" value="1"/>
</dbReference>
<dbReference type="InterPro" id="IPR004792">
    <property type="entry name" value="BaiN-like"/>
</dbReference>
<dbReference type="RefSeq" id="WP_073192737.1">
    <property type="nucleotide sequence ID" value="NZ_FQTW01000004.1"/>
</dbReference>
<feature type="domain" description="RsdA/BaiN/AoA(So)-like Rossmann fold-like" evidence="4">
    <location>
        <begin position="6"/>
        <end position="406"/>
    </location>
</feature>
<evidence type="ECO:0008006" key="8">
    <source>
        <dbReference type="Google" id="ProtNLM"/>
    </source>
</evidence>
<dbReference type="SUPFAM" id="SSF160996">
    <property type="entry name" value="HI0933 insert domain-like"/>
    <property type="match status" value="1"/>
</dbReference>
<keyword evidence="7" id="KW-1185">Reference proteome</keyword>
<dbReference type="InterPro" id="IPR055178">
    <property type="entry name" value="RsdA/BaiN/AoA(So)-like_dom"/>
</dbReference>
<keyword evidence="3" id="KW-0274">FAD</keyword>
<evidence type="ECO:0000259" key="4">
    <source>
        <dbReference type="Pfam" id="PF03486"/>
    </source>
</evidence>
<dbReference type="Pfam" id="PF03486">
    <property type="entry name" value="HI0933_like"/>
    <property type="match status" value="1"/>
</dbReference>
<feature type="domain" description="RsdA/BaiN/AoA(So)-like insert" evidence="5">
    <location>
        <begin position="188"/>
        <end position="353"/>
    </location>
</feature>
<dbReference type="InterPro" id="IPR057661">
    <property type="entry name" value="RsdA/BaiN/AoA(So)_Rossmann"/>
</dbReference>
<sequence>MSEIIDCIVVGGGASGFFFAINYAEQHPDQSVVILEKSKQVLQKVKISGGGRCNVTHAEFIPKDLSKYYPRGERELIGPFHRFMTGDMMSWLEQRGVALKIEDDGRIFPTSDSSQSIIDCFVNEARRLHVSVKTSQVVTDFNYVNKRWQVTTKTHNFEAKQLVISTGSSLKIWKKLEQLGHKIIAPIPSLFTFNIQHKKLTQLQGLSLSTHIKLYEINSTKRMLLESSGATLITHWGLSGPCVLKLSAWGANLLNKLNYHCLISINWLPDLSEDEVNEELKKMKLEQSKKQLSKQLSFNLPKRFWLFILEEAEVSITKNWGDLSKLELNRISSTLQAFTVEVKGKSTFKDEFVTAGGVHLKEIDFKTFRSKQLPQLKIIGEALNIDAITGGFNFQNAWTSAYIAATTN</sequence>
<dbReference type="Proteomes" id="UP000184462">
    <property type="component" value="Unassembled WGS sequence"/>
</dbReference>
<dbReference type="EMBL" id="FQTW01000004">
    <property type="protein sequence ID" value="SHE67471.1"/>
    <property type="molecule type" value="Genomic_DNA"/>
</dbReference>
<dbReference type="AlphaFoldDB" id="A0A1M4VEU0"/>
<evidence type="ECO:0000256" key="3">
    <source>
        <dbReference type="ARBA" id="ARBA00022827"/>
    </source>
</evidence>
<name>A0A1M4VEU0_9FLAO</name>
<comment type="cofactor">
    <cofactor evidence="1">
        <name>FAD</name>
        <dbReference type="ChEBI" id="CHEBI:57692"/>
    </cofactor>
</comment>
<dbReference type="SUPFAM" id="SSF51905">
    <property type="entry name" value="FAD/NAD(P)-binding domain"/>
    <property type="match status" value="1"/>
</dbReference>
<dbReference type="PANTHER" id="PTHR42887:SF2">
    <property type="entry name" value="OS12G0638800 PROTEIN"/>
    <property type="match status" value="1"/>
</dbReference>
<dbReference type="InterPro" id="IPR036188">
    <property type="entry name" value="FAD/NAD-bd_sf"/>
</dbReference>
<evidence type="ECO:0000313" key="6">
    <source>
        <dbReference type="EMBL" id="SHE67471.1"/>
    </source>
</evidence>
<dbReference type="OrthoDB" id="9773233at2"/>
<dbReference type="NCBIfam" id="TIGR00275">
    <property type="entry name" value="aminoacetone oxidase family FAD-binding enzyme"/>
    <property type="match status" value="1"/>
</dbReference>